<dbReference type="InterPro" id="IPR001810">
    <property type="entry name" value="F-box_dom"/>
</dbReference>
<dbReference type="STRING" id="114155.A0A4Q9QDP4"/>
<keyword evidence="2" id="KW-0833">Ubl conjugation pathway</keyword>
<evidence type="ECO:0000313" key="4">
    <source>
        <dbReference type="EMBL" id="TBU65251.1"/>
    </source>
</evidence>
<feature type="domain" description="F-box" evidence="3">
    <location>
        <begin position="5"/>
        <end position="52"/>
    </location>
</feature>
<sequence>MATAASPFLDLPYDVLQCVFAHISAVDILSVISTSKRLYYTLMDDNATWRRFCAAYGVTDTSVFLGRSFRLIYGRLFHRYGHLLGLWCSDYPFKGNIIEFRLLPDHWLRMGEPTIVGDVWKFSTEAGNPRPHYPTYTEFIQIGFTPRKKITQKTANDVHVSWHLRSDCDLGFLVHNGIPPPWVRMDGDRRMGTPSLRVIAPSKMTLELADFFRHPLHSPEFPESTSTPWYDAKRGVPRLRQEGPPPIIPTQRRWFYPGDVHYVEGTPKPASIAIFPPPSDEPSEVHLPDLHNTMHPLSSPYSVIVPRYYPLRTVMQEGEDPASQNWRPESLVGLWLGDYGPHGTECLFLEHNVADSMIRAWKITGDVNVPRGACTWHAFLQQEAHWTDSSGLGMRAYMGEGRIARHGFIESSLISARVIINGKDEIMVAWDLLFTAKFIRYKTARGRTGDR</sequence>
<dbReference type="SUPFAM" id="SSF81383">
    <property type="entry name" value="F-box domain"/>
    <property type="match status" value="1"/>
</dbReference>
<reference evidence="4 5" key="1">
    <citation type="submission" date="2019-01" db="EMBL/GenBank/DDBJ databases">
        <title>Draft genome sequences of three monokaryotic isolates of the white-rot basidiomycete fungus Dichomitus squalens.</title>
        <authorList>
            <consortium name="DOE Joint Genome Institute"/>
            <person name="Lopez S.C."/>
            <person name="Andreopoulos B."/>
            <person name="Pangilinan J."/>
            <person name="Lipzen A."/>
            <person name="Riley R."/>
            <person name="Ahrendt S."/>
            <person name="Ng V."/>
            <person name="Barry K."/>
            <person name="Daum C."/>
            <person name="Grigoriev I.V."/>
            <person name="Hilden K.S."/>
            <person name="Makela M.R."/>
            <person name="de Vries R.P."/>
        </authorList>
    </citation>
    <scope>NUCLEOTIDE SEQUENCE [LARGE SCALE GENOMIC DNA]</scope>
    <source>
        <strain evidence="4 5">CBS 464.89</strain>
    </source>
</reference>
<evidence type="ECO:0000259" key="3">
    <source>
        <dbReference type="PROSITE" id="PS50181"/>
    </source>
</evidence>
<dbReference type="GO" id="GO:0019005">
    <property type="term" value="C:SCF ubiquitin ligase complex"/>
    <property type="evidence" value="ECO:0007669"/>
    <property type="project" value="TreeGrafter"/>
</dbReference>
<evidence type="ECO:0000256" key="2">
    <source>
        <dbReference type="ARBA" id="ARBA00022786"/>
    </source>
</evidence>
<evidence type="ECO:0000313" key="5">
    <source>
        <dbReference type="Proteomes" id="UP000292082"/>
    </source>
</evidence>
<proteinExistence type="predicted"/>
<dbReference type="PROSITE" id="PS50181">
    <property type="entry name" value="FBOX"/>
    <property type="match status" value="1"/>
</dbReference>
<dbReference type="Pfam" id="PF12937">
    <property type="entry name" value="F-box-like"/>
    <property type="match status" value="1"/>
</dbReference>
<dbReference type="Pfam" id="PF12014">
    <property type="entry name" value="Cyclin_D1_bind"/>
    <property type="match status" value="1"/>
</dbReference>
<evidence type="ECO:0000256" key="1">
    <source>
        <dbReference type="ARBA" id="ARBA00004906"/>
    </source>
</evidence>
<dbReference type="CDD" id="cd09917">
    <property type="entry name" value="F-box_SF"/>
    <property type="match status" value="1"/>
</dbReference>
<accession>A0A4Q9QDP4</accession>
<dbReference type="PANTHER" id="PTHR10706">
    <property type="entry name" value="F-BOX FAMILY PROTEIN"/>
    <property type="match status" value="1"/>
</dbReference>
<dbReference type="Gene3D" id="1.20.1280.50">
    <property type="match status" value="1"/>
</dbReference>
<dbReference type="SMART" id="SM00256">
    <property type="entry name" value="FBOX"/>
    <property type="match status" value="1"/>
</dbReference>
<gene>
    <name evidence="4" type="ORF">BD310DRAFT_942887</name>
</gene>
<protein>
    <recommendedName>
        <fullName evidence="3">F-box domain-containing protein</fullName>
    </recommendedName>
</protein>
<comment type="pathway">
    <text evidence="1">Protein modification; protein ubiquitination.</text>
</comment>
<dbReference type="UniPathway" id="UPA00143"/>
<keyword evidence="5" id="KW-1185">Reference proteome</keyword>
<dbReference type="GO" id="GO:0016567">
    <property type="term" value="P:protein ubiquitination"/>
    <property type="evidence" value="ECO:0007669"/>
    <property type="project" value="UniProtKB-UniPathway"/>
</dbReference>
<dbReference type="GO" id="GO:0031146">
    <property type="term" value="P:SCF-dependent proteasomal ubiquitin-dependent protein catabolic process"/>
    <property type="evidence" value="ECO:0007669"/>
    <property type="project" value="TreeGrafter"/>
</dbReference>
<organism evidence="4 5">
    <name type="scientific">Dichomitus squalens</name>
    <dbReference type="NCBI Taxonomy" id="114155"/>
    <lineage>
        <taxon>Eukaryota</taxon>
        <taxon>Fungi</taxon>
        <taxon>Dikarya</taxon>
        <taxon>Basidiomycota</taxon>
        <taxon>Agaricomycotina</taxon>
        <taxon>Agaricomycetes</taxon>
        <taxon>Polyporales</taxon>
        <taxon>Polyporaceae</taxon>
        <taxon>Dichomitus</taxon>
    </lineage>
</organism>
<dbReference type="AlphaFoldDB" id="A0A4Q9QDP4"/>
<dbReference type="PANTHER" id="PTHR10706:SF130">
    <property type="entry name" value="F-BOX ONLY PROTEIN 31"/>
    <property type="match status" value="1"/>
</dbReference>
<dbReference type="InterPro" id="IPR045048">
    <property type="entry name" value="FBXO31/39"/>
</dbReference>
<dbReference type="EMBL" id="ML145084">
    <property type="protein sequence ID" value="TBU65251.1"/>
    <property type="molecule type" value="Genomic_DNA"/>
</dbReference>
<dbReference type="InterPro" id="IPR036047">
    <property type="entry name" value="F-box-like_dom_sf"/>
</dbReference>
<dbReference type="Proteomes" id="UP000292082">
    <property type="component" value="Unassembled WGS sequence"/>
</dbReference>
<name>A0A4Q9QDP4_9APHY</name>